<keyword evidence="1" id="KW-0472">Membrane</keyword>
<evidence type="ECO:0000259" key="2">
    <source>
        <dbReference type="Pfam" id="PF06030"/>
    </source>
</evidence>
<dbReference type="Pfam" id="PF06030">
    <property type="entry name" value="WxLIP_PGBD"/>
    <property type="match status" value="1"/>
</dbReference>
<dbReference type="Proteomes" id="UP001595987">
    <property type="component" value="Unassembled WGS sequence"/>
</dbReference>
<proteinExistence type="predicted"/>
<name>A0ABV9JC19_9LACT</name>
<dbReference type="RefSeq" id="WP_213535049.1">
    <property type="nucleotide sequence ID" value="NZ_BOVQ01000004.1"/>
</dbReference>
<evidence type="ECO:0000313" key="5">
    <source>
        <dbReference type="Proteomes" id="UP001595987"/>
    </source>
</evidence>
<dbReference type="EMBL" id="JBHSGD010000005">
    <property type="protein sequence ID" value="MFC4652307.1"/>
    <property type="molecule type" value="Genomic_DNA"/>
</dbReference>
<evidence type="ECO:0000256" key="1">
    <source>
        <dbReference type="SAM" id="Phobius"/>
    </source>
</evidence>
<keyword evidence="5" id="KW-1185">Reference proteome</keyword>
<sequence length="389" mass="43296">MGKIKKIVFIFILVFTVCLGTKKVAANEFNFSVTPVIPSNQIQEGLSYFNLSLKAGQKQTLQLVVANSTNKEVTVNIGIASSTTNVNGVVEYSPNDIKADKSLKYNLSDYVKAPKKILLSPQSKQNISVEVQMPKNNFDGIMAGGLTFKEEVASPSQASKTKGVTINNQYRFVIALLMQQNTKNLAPILNMNNVTASQANSRNAVYANFENSAATFLRNMVVDAKVTKNNSSTVLYSLQKEMMSMAPNSNFSLPMSLNGKKFQAGTYHYEADVYSLKSANGDYIYGKDADGKPQHYVYKWHFDKNFIISPQSASHLNATDVSIKSEHFSFLWLIVGVIFVILALLILIFILLKRRKEKEHEKTIAMATELETVKAELEAKKAEENRKTL</sequence>
<evidence type="ECO:0000259" key="3">
    <source>
        <dbReference type="Pfam" id="PF11797"/>
    </source>
</evidence>
<feature type="transmembrane region" description="Helical" evidence="1">
    <location>
        <begin position="330"/>
        <end position="352"/>
    </location>
</feature>
<gene>
    <name evidence="4" type="ORF">ACFO26_05235</name>
</gene>
<feature type="domain" description="WxL Interacting Protein host binding" evidence="3">
    <location>
        <begin position="162"/>
        <end position="317"/>
    </location>
</feature>
<dbReference type="InterPro" id="IPR021759">
    <property type="entry name" value="WxLIP_HBD"/>
</dbReference>
<comment type="caution">
    <text evidence="4">The sequence shown here is derived from an EMBL/GenBank/DDBJ whole genome shotgun (WGS) entry which is preliminary data.</text>
</comment>
<evidence type="ECO:0000313" key="4">
    <source>
        <dbReference type="EMBL" id="MFC4652307.1"/>
    </source>
</evidence>
<organism evidence="4 5">
    <name type="scientific">Lactococcus nasutitermitis</name>
    <dbReference type="NCBI Taxonomy" id="1652957"/>
    <lineage>
        <taxon>Bacteria</taxon>
        <taxon>Bacillati</taxon>
        <taxon>Bacillota</taxon>
        <taxon>Bacilli</taxon>
        <taxon>Lactobacillales</taxon>
        <taxon>Streptococcaceae</taxon>
        <taxon>Lactococcus</taxon>
    </lineage>
</organism>
<protein>
    <submittedName>
        <fullName evidence="4">DUF916 and DUF3324 domain-containing protein</fullName>
    </submittedName>
</protein>
<dbReference type="Pfam" id="PF11797">
    <property type="entry name" value="WxLIP_HBD"/>
    <property type="match status" value="1"/>
</dbReference>
<feature type="domain" description="WxL Interacting Protein peptidoglycan binding" evidence="2">
    <location>
        <begin position="31"/>
        <end position="150"/>
    </location>
</feature>
<keyword evidence="1" id="KW-1133">Transmembrane helix</keyword>
<dbReference type="InterPro" id="IPR010317">
    <property type="entry name" value="WxLIP_PGBD"/>
</dbReference>
<keyword evidence="1" id="KW-0812">Transmembrane</keyword>
<reference evidence="5" key="1">
    <citation type="journal article" date="2019" name="Int. J. Syst. Evol. Microbiol.">
        <title>The Global Catalogue of Microorganisms (GCM) 10K type strain sequencing project: providing services to taxonomists for standard genome sequencing and annotation.</title>
        <authorList>
            <consortium name="The Broad Institute Genomics Platform"/>
            <consortium name="The Broad Institute Genome Sequencing Center for Infectious Disease"/>
            <person name="Wu L."/>
            <person name="Ma J."/>
        </authorList>
    </citation>
    <scope>NUCLEOTIDE SEQUENCE [LARGE SCALE GENOMIC DNA]</scope>
    <source>
        <strain evidence="5">CCUG 63287</strain>
    </source>
</reference>
<accession>A0ABV9JC19</accession>